<dbReference type="Pfam" id="PF08276">
    <property type="entry name" value="PAN_2"/>
    <property type="match status" value="1"/>
</dbReference>
<evidence type="ECO:0000259" key="18">
    <source>
        <dbReference type="PROSITE" id="PS50011"/>
    </source>
</evidence>
<dbReference type="InterPro" id="IPR036426">
    <property type="entry name" value="Bulb-type_lectin_dom_sf"/>
</dbReference>
<keyword evidence="5 17" id="KW-0732">Signal</keyword>
<evidence type="ECO:0000313" key="21">
    <source>
        <dbReference type="EMBL" id="GLJ57942.1"/>
    </source>
</evidence>
<dbReference type="SUPFAM" id="SSF51110">
    <property type="entry name" value="alpha-D-mannose-specific plant lectins"/>
    <property type="match status" value="1"/>
</dbReference>
<dbReference type="SUPFAM" id="SSF56112">
    <property type="entry name" value="Protein kinase-like (PK-like)"/>
    <property type="match status" value="1"/>
</dbReference>
<gene>
    <name evidence="21" type="ORF">SUGI_1392330</name>
    <name evidence="22" type="ORF">SUGI_1392370</name>
    <name evidence="23" type="ORF">SUGI_1392420</name>
</gene>
<dbReference type="InterPro" id="IPR017441">
    <property type="entry name" value="Protein_kinase_ATP_BS"/>
</dbReference>
<evidence type="ECO:0000313" key="24">
    <source>
        <dbReference type="Proteomes" id="UP001234787"/>
    </source>
</evidence>
<evidence type="ECO:0000256" key="1">
    <source>
        <dbReference type="ARBA" id="ARBA00004167"/>
    </source>
</evidence>
<dbReference type="InterPro" id="IPR011009">
    <property type="entry name" value="Kinase-like_dom_sf"/>
</dbReference>
<dbReference type="FunFam" id="2.90.10.10:FF:000005">
    <property type="entry name" value="G-type lectin S-receptor-like serine/threonine-protein kinase"/>
    <property type="match status" value="1"/>
</dbReference>
<dbReference type="InterPro" id="IPR001480">
    <property type="entry name" value="Bulb-type_lectin_dom"/>
</dbReference>
<keyword evidence="6 13" id="KW-0547">Nucleotide-binding</keyword>
<comment type="subcellular location">
    <subcellularLocation>
        <location evidence="1">Membrane</location>
        <topology evidence="1">Single-pass membrane protein</topology>
    </subcellularLocation>
</comment>
<dbReference type="GO" id="GO:0004674">
    <property type="term" value="F:protein serine/threonine kinase activity"/>
    <property type="evidence" value="ECO:0007669"/>
    <property type="project" value="UniProtKB-KW"/>
</dbReference>
<dbReference type="EMBL" id="BSEH01000221">
    <property type="protein sequence ID" value="GLJ57942.1"/>
    <property type="molecule type" value="Genomic_DNA"/>
</dbReference>
<dbReference type="CDD" id="cd01098">
    <property type="entry name" value="PAN_AP_plant"/>
    <property type="match status" value="1"/>
</dbReference>
<evidence type="ECO:0000256" key="16">
    <source>
        <dbReference type="SAM" id="Phobius"/>
    </source>
</evidence>
<keyword evidence="4 16" id="KW-0812">Transmembrane</keyword>
<evidence type="ECO:0000256" key="13">
    <source>
        <dbReference type="PIRNR" id="PIRNR000641"/>
    </source>
</evidence>
<evidence type="ECO:0000256" key="3">
    <source>
        <dbReference type="ARBA" id="ARBA00022679"/>
    </source>
</evidence>
<dbReference type="CDD" id="cd14066">
    <property type="entry name" value="STKc_IRAK"/>
    <property type="match status" value="1"/>
</dbReference>
<comment type="similarity">
    <text evidence="13">Belongs to the protein kinase superfamily. Ser/Thr protein kinase family.</text>
</comment>
<dbReference type="PROSITE" id="PS00108">
    <property type="entry name" value="PROTEIN_KINASE_ST"/>
    <property type="match status" value="1"/>
</dbReference>
<dbReference type="SMART" id="SM00108">
    <property type="entry name" value="B_lectin"/>
    <property type="match status" value="1"/>
</dbReference>
<evidence type="ECO:0000256" key="11">
    <source>
        <dbReference type="ARBA" id="ARBA00023157"/>
    </source>
</evidence>
<dbReference type="SMART" id="SM00473">
    <property type="entry name" value="PAN_AP"/>
    <property type="match status" value="1"/>
</dbReference>
<keyword evidence="9 16" id="KW-1133">Transmembrane helix</keyword>
<dbReference type="CDD" id="cd00028">
    <property type="entry name" value="B_lectin"/>
    <property type="match status" value="1"/>
</dbReference>
<dbReference type="PROSITE" id="PS50927">
    <property type="entry name" value="BULB_LECTIN"/>
    <property type="match status" value="1"/>
</dbReference>
<keyword evidence="12" id="KW-0325">Glycoprotein</keyword>
<dbReference type="EMBL" id="BSEH01000221">
    <property type="protein sequence ID" value="GLJ57951.1"/>
    <property type="molecule type" value="Genomic_DNA"/>
</dbReference>
<dbReference type="InterPro" id="IPR003609">
    <property type="entry name" value="Pan_app"/>
</dbReference>
<dbReference type="GO" id="GO:0016020">
    <property type="term" value="C:membrane"/>
    <property type="evidence" value="ECO:0007669"/>
    <property type="project" value="UniProtKB-SubCell"/>
</dbReference>
<evidence type="ECO:0000256" key="2">
    <source>
        <dbReference type="ARBA" id="ARBA00022527"/>
    </source>
</evidence>
<evidence type="ECO:0000256" key="12">
    <source>
        <dbReference type="ARBA" id="ARBA00023180"/>
    </source>
</evidence>
<evidence type="ECO:0000259" key="20">
    <source>
        <dbReference type="PROSITE" id="PS50948"/>
    </source>
</evidence>
<keyword evidence="3 13" id="KW-0808">Transferase</keyword>
<proteinExistence type="inferred from homology"/>
<dbReference type="Gene3D" id="1.10.510.10">
    <property type="entry name" value="Transferase(Phosphotransferase) domain 1"/>
    <property type="match status" value="1"/>
</dbReference>
<feature type="domain" description="Bulb-type lectin" evidence="19">
    <location>
        <begin position="25"/>
        <end position="143"/>
    </location>
</feature>
<evidence type="ECO:0000256" key="15">
    <source>
        <dbReference type="SAM" id="MobiDB-lite"/>
    </source>
</evidence>
<dbReference type="GO" id="GO:0048544">
    <property type="term" value="P:recognition of pollen"/>
    <property type="evidence" value="ECO:0007669"/>
    <property type="project" value="InterPro"/>
</dbReference>
<dbReference type="PROSITE" id="PS50011">
    <property type="entry name" value="PROTEIN_KINASE_DOM"/>
    <property type="match status" value="1"/>
</dbReference>
<dbReference type="Proteomes" id="UP001234787">
    <property type="component" value="Unassembled WGS sequence"/>
</dbReference>
<evidence type="ECO:0000256" key="7">
    <source>
        <dbReference type="ARBA" id="ARBA00022777"/>
    </source>
</evidence>
<feature type="signal peptide" evidence="17">
    <location>
        <begin position="1"/>
        <end position="24"/>
    </location>
</feature>
<comment type="catalytic activity">
    <reaction evidence="13">
        <text>L-threonyl-[protein] + ATP = O-phospho-L-threonyl-[protein] + ADP + H(+)</text>
        <dbReference type="Rhea" id="RHEA:46608"/>
        <dbReference type="Rhea" id="RHEA-COMP:11060"/>
        <dbReference type="Rhea" id="RHEA-COMP:11605"/>
        <dbReference type="ChEBI" id="CHEBI:15378"/>
        <dbReference type="ChEBI" id="CHEBI:30013"/>
        <dbReference type="ChEBI" id="CHEBI:30616"/>
        <dbReference type="ChEBI" id="CHEBI:61977"/>
        <dbReference type="ChEBI" id="CHEBI:456216"/>
        <dbReference type="EC" id="2.7.11.1"/>
    </reaction>
</comment>
<feature type="binding site" evidence="14">
    <location>
        <position position="503"/>
    </location>
    <ligand>
        <name>ATP</name>
        <dbReference type="ChEBI" id="CHEBI:30616"/>
    </ligand>
</feature>
<organism evidence="22 24">
    <name type="scientific">Cryptomeria japonica</name>
    <name type="common">Japanese cedar</name>
    <name type="synonym">Cupressus japonica</name>
    <dbReference type="NCBI Taxonomy" id="3369"/>
    <lineage>
        <taxon>Eukaryota</taxon>
        <taxon>Viridiplantae</taxon>
        <taxon>Streptophyta</taxon>
        <taxon>Embryophyta</taxon>
        <taxon>Tracheophyta</taxon>
        <taxon>Spermatophyta</taxon>
        <taxon>Pinopsida</taxon>
        <taxon>Pinidae</taxon>
        <taxon>Conifers II</taxon>
        <taxon>Cupressales</taxon>
        <taxon>Cupressaceae</taxon>
        <taxon>Cryptomeria</taxon>
    </lineage>
</organism>
<dbReference type="Gene3D" id="2.90.10.10">
    <property type="entry name" value="Bulb-type lectin domain"/>
    <property type="match status" value="1"/>
</dbReference>
<keyword evidence="2 13" id="KW-0723">Serine/threonine-protein kinase</keyword>
<dbReference type="PANTHER" id="PTHR47974">
    <property type="entry name" value="OS07G0415500 PROTEIN"/>
    <property type="match status" value="1"/>
</dbReference>
<keyword evidence="11" id="KW-1015">Disulfide bond</keyword>
<accession>A0AAD3NRH1</accession>
<evidence type="ECO:0000256" key="14">
    <source>
        <dbReference type="PROSITE-ProRule" id="PRU10141"/>
    </source>
</evidence>
<sequence length="778" mass="85542">MGNIFLSLLFTGTLFIQLNSNSGARDTLSLGASLTGKQTIISKNGTFELGFFSPNGSKWYIGIWYAKIPEKTYVWVANRETPARNRSGVLKLSREGNLVLFDAEGASLWSVNTTNKAFRAVILDSGNFLILTDGNKSETVWQSFENPVDTLLPGMRFGGQQKLVSWKSSLDPAPGLFALHMDPSGAKQFVLTWNNSVHYWTTGTWDGKIFSGIPEIADKQLFNVSVEGDSSGLYFTYMLVPNFNALARFVLTKFGQGQQSSFESTGWSMFWSVPRDACDVYGTCGAYAACDSRNLPLCSCDEGFKPTDDRAWLSQDWASSGCVRQSPLNCSTDRFIDNSVTLPDEGSSYAASTKKDCQEACLRSCSCTAFAFNPSSGACQVWSGDLLNMRNSTPSKINSNVFIRVGASQLSMKSKTTSIVGVVLGIVGALTVALGICSVLIWRRHQQRSMDRPADSSDSFLRMFSYKELKIATRNFRSKLGSGGSGSVFKGSLQDGTLVAVKKMQGSRQDEKQFRAEISSLGNIQHVNLVRLRGFCAQGSKRLLIYDYMPNGSLNSLLFTSNSTSKKKVLDWKTRFEIALGTARGLLYLHEECRGCIIHSDVKPENILLDGDLSPKLADFGLAKLMGRDLSRVLTTTRGTRGYLAPEWISGLPITPKVDVYSFGMTLLEIISGRRNLDLTVQDSSLYYFPPFAATQIQQGKTINIVEEGIAEAADMEEVGRSCVVALLCIQEDDEVRPSMRQVVQMLEGKMEPRTPHVPSSPLTDNDGDQSNSNSYSD</sequence>
<dbReference type="InterPro" id="IPR024171">
    <property type="entry name" value="SRK-like_kinase"/>
</dbReference>
<dbReference type="InterPro" id="IPR000858">
    <property type="entry name" value="S_locus_glycoprot_dom"/>
</dbReference>
<dbReference type="GO" id="GO:0005524">
    <property type="term" value="F:ATP binding"/>
    <property type="evidence" value="ECO:0007669"/>
    <property type="project" value="UniProtKB-UniRule"/>
</dbReference>
<dbReference type="Pfam" id="PF00954">
    <property type="entry name" value="S_locus_glycop"/>
    <property type="match status" value="1"/>
</dbReference>
<dbReference type="Pfam" id="PF01453">
    <property type="entry name" value="B_lectin"/>
    <property type="match status" value="1"/>
</dbReference>
<comment type="catalytic activity">
    <reaction evidence="13">
        <text>L-seryl-[protein] + ATP = O-phospho-L-seryl-[protein] + ADP + H(+)</text>
        <dbReference type="Rhea" id="RHEA:17989"/>
        <dbReference type="Rhea" id="RHEA-COMP:9863"/>
        <dbReference type="Rhea" id="RHEA-COMP:11604"/>
        <dbReference type="ChEBI" id="CHEBI:15378"/>
        <dbReference type="ChEBI" id="CHEBI:29999"/>
        <dbReference type="ChEBI" id="CHEBI:30616"/>
        <dbReference type="ChEBI" id="CHEBI:83421"/>
        <dbReference type="ChEBI" id="CHEBI:456216"/>
        <dbReference type="EC" id="2.7.11.1"/>
    </reaction>
</comment>
<name>A0AAD3NRH1_CRYJA</name>
<dbReference type="PIRSF" id="PIRSF000641">
    <property type="entry name" value="SRK"/>
    <property type="match status" value="1"/>
</dbReference>
<dbReference type="PANTHER" id="PTHR47974:SF20">
    <property type="entry name" value="RECEPTOR-LIKE SERINE_THREONINE-PROTEIN KINASE"/>
    <property type="match status" value="1"/>
</dbReference>
<dbReference type="SMART" id="SM00220">
    <property type="entry name" value="S_TKc"/>
    <property type="match status" value="1"/>
</dbReference>
<evidence type="ECO:0000256" key="10">
    <source>
        <dbReference type="ARBA" id="ARBA00023136"/>
    </source>
</evidence>
<dbReference type="InterPro" id="IPR008271">
    <property type="entry name" value="Ser/Thr_kinase_AS"/>
</dbReference>
<evidence type="ECO:0000313" key="22">
    <source>
        <dbReference type="EMBL" id="GLJ57946.1"/>
    </source>
</evidence>
<dbReference type="Pfam" id="PF00069">
    <property type="entry name" value="Pkinase"/>
    <property type="match status" value="1"/>
</dbReference>
<evidence type="ECO:0000256" key="6">
    <source>
        <dbReference type="ARBA" id="ARBA00022741"/>
    </source>
</evidence>
<dbReference type="FunFam" id="1.10.510.10:FF:000384">
    <property type="entry name" value="G-type lectin S-receptor-like serine/threonine-protein kinase"/>
    <property type="match status" value="1"/>
</dbReference>
<evidence type="ECO:0000256" key="9">
    <source>
        <dbReference type="ARBA" id="ARBA00022989"/>
    </source>
</evidence>
<dbReference type="Gene3D" id="3.30.200.20">
    <property type="entry name" value="Phosphorylase Kinase, domain 1"/>
    <property type="match status" value="1"/>
</dbReference>
<evidence type="ECO:0000256" key="8">
    <source>
        <dbReference type="ARBA" id="ARBA00022840"/>
    </source>
</evidence>
<keyword evidence="7 13" id="KW-0418">Kinase</keyword>
<feature type="domain" description="Apple" evidence="20">
    <location>
        <begin position="330"/>
        <end position="406"/>
    </location>
</feature>
<keyword evidence="8 13" id="KW-0067">ATP-binding</keyword>
<dbReference type="AlphaFoldDB" id="A0AAD3NRH1"/>
<evidence type="ECO:0000259" key="19">
    <source>
        <dbReference type="PROSITE" id="PS50927"/>
    </source>
</evidence>
<feature type="region of interest" description="Disordered" evidence="15">
    <location>
        <begin position="749"/>
        <end position="778"/>
    </location>
</feature>
<evidence type="ECO:0000256" key="5">
    <source>
        <dbReference type="ARBA" id="ARBA00022729"/>
    </source>
</evidence>
<comment type="caution">
    <text evidence="22">The sequence shown here is derived from an EMBL/GenBank/DDBJ whole genome shotgun (WGS) entry which is preliminary data.</text>
</comment>
<keyword evidence="24" id="KW-1185">Reference proteome</keyword>
<feature type="chain" id="PRO_5042441007" description="Receptor-like serine/threonine-protein kinase" evidence="17">
    <location>
        <begin position="25"/>
        <end position="778"/>
    </location>
</feature>
<protein>
    <recommendedName>
        <fullName evidence="13">Receptor-like serine/threonine-protein kinase</fullName>
        <ecNumber evidence="13">2.7.11.1</ecNumber>
    </recommendedName>
</protein>
<dbReference type="SUPFAM" id="SSF57414">
    <property type="entry name" value="Hairpin loop containing domain-like"/>
    <property type="match status" value="1"/>
</dbReference>
<dbReference type="EC" id="2.7.11.1" evidence="13"/>
<keyword evidence="10 16" id="KW-0472">Membrane</keyword>
<evidence type="ECO:0000256" key="4">
    <source>
        <dbReference type="ARBA" id="ARBA00022692"/>
    </source>
</evidence>
<dbReference type="PROSITE" id="PS00107">
    <property type="entry name" value="PROTEIN_KINASE_ATP"/>
    <property type="match status" value="1"/>
</dbReference>
<evidence type="ECO:0000313" key="23">
    <source>
        <dbReference type="EMBL" id="GLJ57951.1"/>
    </source>
</evidence>
<feature type="domain" description="Protein kinase" evidence="18">
    <location>
        <begin position="474"/>
        <end position="755"/>
    </location>
</feature>
<feature type="compositionally biased region" description="Polar residues" evidence="15">
    <location>
        <begin position="761"/>
        <end position="778"/>
    </location>
</feature>
<evidence type="ECO:0000256" key="17">
    <source>
        <dbReference type="SAM" id="SignalP"/>
    </source>
</evidence>
<dbReference type="InterPro" id="IPR000719">
    <property type="entry name" value="Prot_kinase_dom"/>
</dbReference>
<dbReference type="FunFam" id="3.30.200.20:FF:000178">
    <property type="entry name" value="serine/threonine-protein kinase PBS1-like"/>
    <property type="match status" value="1"/>
</dbReference>
<feature type="transmembrane region" description="Helical" evidence="16">
    <location>
        <begin position="419"/>
        <end position="442"/>
    </location>
</feature>
<dbReference type="EMBL" id="BSEH01000221">
    <property type="protein sequence ID" value="GLJ57946.1"/>
    <property type="molecule type" value="Genomic_DNA"/>
</dbReference>
<dbReference type="PROSITE" id="PS50948">
    <property type="entry name" value="PAN"/>
    <property type="match status" value="1"/>
</dbReference>
<reference evidence="22" key="1">
    <citation type="submission" date="2022-12" db="EMBL/GenBank/DDBJ databases">
        <title>Chromosome-Level Genome Assembly of Japanese Cedar (Cryptomeriajaponica D. Don).</title>
        <authorList>
            <person name="Fujino T."/>
            <person name="Yamaguchi K."/>
            <person name="Yokoyama T."/>
            <person name="Hamanaka T."/>
            <person name="Harazono Y."/>
            <person name="Kamada H."/>
            <person name="Kobayashi W."/>
            <person name="Ujino-Ihara T."/>
            <person name="Uchiyama K."/>
            <person name="Matsumoto A."/>
            <person name="Izuno A."/>
            <person name="Tsumura Y."/>
            <person name="Toyoda A."/>
            <person name="Shigenobu S."/>
            <person name="Moriguchi Y."/>
            <person name="Ueno S."/>
            <person name="Kasahara M."/>
        </authorList>
    </citation>
    <scope>NUCLEOTIDE SEQUENCE</scope>
</reference>